<dbReference type="GO" id="GO:0016020">
    <property type="term" value="C:membrane"/>
    <property type="evidence" value="ECO:0007669"/>
    <property type="project" value="UniProtKB-SubCell"/>
</dbReference>
<organism evidence="10 11">
    <name type="scientific">Xylaria flabelliformis</name>
    <dbReference type="NCBI Taxonomy" id="2512241"/>
    <lineage>
        <taxon>Eukaryota</taxon>
        <taxon>Fungi</taxon>
        <taxon>Dikarya</taxon>
        <taxon>Ascomycota</taxon>
        <taxon>Pezizomycotina</taxon>
        <taxon>Sordariomycetes</taxon>
        <taxon>Xylariomycetidae</taxon>
        <taxon>Xylariales</taxon>
        <taxon>Xylariaceae</taxon>
        <taxon>Xylaria</taxon>
    </lineage>
</organism>
<dbReference type="OrthoDB" id="1844152at2759"/>
<dbReference type="Pfam" id="PF00067">
    <property type="entry name" value="p450"/>
    <property type="match status" value="1"/>
</dbReference>
<keyword evidence="8" id="KW-0349">Heme</keyword>
<dbReference type="STRING" id="2512241.A0A553HTE7"/>
<keyword evidence="6 8" id="KW-0408">Iron</keyword>
<dbReference type="CDD" id="cd11041">
    <property type="entry name" value="CYP503A1-like"/>
    <property type="match status" value="1"/>
</dbReference>
<evidence type="ECO:0000256" key="2">
    <source>
        <dbReference type="ARBA" id="ARBA00004167"/>
    </source>
</evidence>
<dbReference type="InterPro" id="IPR002401">
    <property type="entry name" value="Cyt_P450_E_grp-I"/>
</dbReference>
<dbReference type="GO" id="GO:0016705">
    <property type="term" value="F:oxidoreductase activity, acting on paired donors, with incorporation or reduction of molecular oxygen"/>
    <property type="evidence" value="ECO:0007669"/>
    <property type="project" value="InterPro"/>
</dbReference>
<keyword evidence="9" id="KW-0472">Membrane</keyword>
<reference evidence="11" key="1">
    <citation type="submission" date="2019-06" db="EMBL/GenBank/DDBJ databases">
        <title>Draft genome sequence of the griseofulvin-producing fungus Xylaria cubensis strain G536.</title>
        <authorList>
            <person name="Mead M.E."/>
            <person name="Raja H.A."/>
            <person name="Steenwyk J.L."/>
            <person name="Knowles S.L."/>
            <person name="Oberlies N.H."/>
            <person name="Rokas A."/>
        </authorList>
    </citation>
    <scope>NUCLEOTIDE SEQUENCE [LARGE SCALE GENOMIC DNA]</scope>
    <source>
        <strain evidence="11">G536</strain>
    </source>
</reference>
<dbReference type="PRINTS" id="PR00463">
    <property type="entry name" value="EP450I"/>
</dbReference>
<evidence type="ECO:0000256" key="9">
    <source>
        <dbReference type="SAM" id="Phobius"/>
    </source>
</evidence>
<dbReference type="PANTHER" id="PTHR46206:SF6">
    <property type="entry name" value="CYTOCHROME P450 MONOOXYGENASE AN1598-RELATED"/>
    <property type="match status" value="1"/>
</dbReference>
<dbReference type="SUPFAM" id="SSF48264">
    <property type="entry name" value="Cytochrome P450"/>
    <property type="match status" value="1"/>
</dbReference>
<dbReference type="AlphaFoldDB" id="A0A553HTE7"/>
<dbReference type="Gene3D" id="1.10.630.10">
    <property type="entry name" value="Cytochrome P450"/>
    <property type="match status" value="1"/>
</dbReference>
<keyword evidence="9" id="KW-0812">Transmembrane</keyword>
<evidence type="ECO:0000313" key="10">
    <source>
        <dbReference type="EMBL" id="TRX91226.1"/>
    </source>
</evidence>
<evidence type="ECO:0000256" key="7">
    <source>
        <dbReference type="ARBA" id="ARBA00023033"/>
    </source>
</evidence>
<name>A0A553HTE7_9PEZI</name>
<dbReference type="GO" id="GO:0005506">
    <property type="term" value="F:iron ion binding"/>
    <property type="evidence" value="ECO:0007669"/>
    <property type="project" value="InterPro"/>
</dbReference>
<proteinExistence type="inferred from homology"/>
<keyword evidence="4 8" id="KW-0479">Metal-binding</keyword>
<accession>A0A553HTE7</accession>
<feature type="binding site" description="axial binding residue" evidence="8">
    <location>
        <position position="488"/>
    </location>
    <ligand>
        <name>heme</name>
        <dbReference type="ChEBI" id="CHEBI:30413"/>
    </ligand>
    <ligandPart>
        <name>Fe</name>
        <dbReference type="ChEBI" id="CHEBI:18248"/>
    </ligandPart>
</feature>
<evidence type="ECO:0000256" key="8">
    <source>
        <dbReference type="PIRSR" id="PIRSR602401-1"/>
    </source>
</evidence>
<evidence type="ECO:0000313" key="11">
    <source>
        <dbReference type="Proteomes" id="UP000319160"/>
    </source>
</evidence>
<dbReference type="GO" id="GO:0004497">
    <property type="term" value="F:monooxygenase activity"/>
    <property type="evidence" value="ECO:0007669"/>
    <property type="project" value="UniProtKB-KW"/>
</dbReference>
<comment type="subcellular location">
    <subcellularLocation>
        <location evidence="2">Membrane</location>
        <topology evidence="2">Single-pass membrane protein</topology>
    </subcellularLocation>
</comment>
<dbReference type="GO" id="GO:0020037">
    <property type="term" value="F:heme binding"/>
    <property type="evidence" value="ECO:0007669"/>
    <property type="project" value="InterPro"/>
</dbReference>
<keyword evidence="5" id="KW-0560">Oxidoreductase</keyword>
<comment type="cofactor">
    <cofactor evidence="1 8">
        <name>heme</name>
        <dbReference type="ChEBI" id="CHEBI:30413"/>
    </cofactor>
</comment>
<evidence type="ECO:0000256" key="3">
    <source>
        <dbReference type="ARBA" id="ARBA00010617"/>
    </source>
</evidence>
<comment type="caution">
    <text evidence="10">The sequence shown here is derived from an EMBL/GenBank/DDBJ whole genome shotgun (WGS) entry which is preliminary data.</text>
</comment>
<evidence type="ECO:0000256" key="4">
    <source>
        <dbReference type="ARBA" id="ARBA00022723"/>
    </source>
</evidence>
<protein>
    <submittedName>
        <fullName evidence="10">Uncharacterized protein</fullName>
    </submittedName>
</protein>
<keyword evidence="7" id="KW-0503">Monooxygenase</keyword>
<comment type="similarity">
    <text evidence="3">Belongs to the cytochrome P450 family.</text>
</comment>
<keyword evidence="11" id="KW-1185">Reference proteome</keyword>
<evidence type="ECO:0000256" key="1">
    <source>
        <dbReference type="ARBA" id="ARBA00001971"/>
    </source>
</evidence>
<gene>
    <name evidence="10" type="ORF">FHL15_007831</name>
</gene>
<dbReference type="Proteomes" id="UP000319160">
    <property type="component" value="Unassembled WGS sequence"/>
</dbReference>
<dbReference type="PANTHER" id="PTHR46206">
    <property type="entry name" value="CYTOCHROME P450"/>
    <property type="match status" value="1"/>
</dbReference>
<evidence type="ECO:0000256" key="6">
    <source>
        <dbReference type="ARBA" id="ARBA00023004"/>
    </source>
</evidence>
<dbReference type="EMBL" id="VFLP01000047">
    <property type="protein sequence ID" value="TRX91226.1"/>
    <property type="molecule type" value="Genomic_DNA"/>
</dbReference>
<feature type="transmembrane region" description="Helical" evidence="9">
    <location>
        <begin position="55"/>
        <end position="73"/>
    </location>
</feature>
<dbReference type="InterPro" id="IPR001128">
    <property type="entry name" value="Cyt_P450"/>
</dbReference>
<keyword evidence="9" id="KW-1133">Transmembrane helix</keyword>
<dbReference type="InterPro" id="IPR036396">
    <property type="entry name" value="Cyt_P450_sf"/>
</dbReference>
<evidence type="ECO:0000256" key="5">
    <source>
        <dbReference type="ARBA" id="ARBA00023002"/>
    </source>
</evidence>
<sequence length="544" mass="61594">MRGKTKLVHDAENNDALSDTYLVYRSSTNLYTGLGKWQLTKLMARTALSGLPDGSLYLLFAVLAIIITTYYFGSNHINRRVKAPPGLPVVKRNDMHFLDVIKEGRERHPGQPFLAVNARHSFVIFPPSCFDEIKRLPEHTASAKSFFHSTFYGHWSQIGTETPELIKSVIANLTRALPARVAARQEDCQNAFDDVLGRKRDWKEFPLMMTAFEIVTQINACSFVGRELGTNRSWIKSVMMSPIFIHVAVMCLDACPLILRPLMAPIYFLPTIKNRWDMKRLLTPVLDKDIKDFYQAKDTKEHLRPRPEGKVPFTGYLLSRYQTAEANIKQLISDYILISFDSTPSTASSLFHALCELALHPEAAEALRRELDEVVVDGNLPGTHLQELKKMDSFLRESFRLHPIGIFALQRRLDKPVKLSVGPPLPEGTILAVDGLAINRSPELWPNPDTFDMDRFYNLRQKPGNENRYHFLTTGPDSPGWGDGTQACPGRFFATSTLKIALAHFLKNYDIEIKPECLPLKTTPLSNGSWQPDDKAIARIRARC</sequence>